<feature type="domain" description="3'-5' exonuclease" evidence="1">
    <location>
        <begin position="7"/>
        <end position="177"/>
    </location>
</feature>
<dbReference type="InterPro" id="IPR002562">
    <property type="entry name" value="3'-5'_exonuclease_dom"/>
</dbReference>
<gene>
    <name evidence="2" type="primary">rnd_2</name>
    <name evidence="2" type="ORF">SIID45300_02942</name>
</gene>
<reference evidence="2 3" key="1">
    <citation type="submission" date="2024-05" db="EMBL/GenBank/DDBJ databases">
        <authorList>
            <consortium name="Candidatus Magnetaquicoccaceae bacterium FCR-1 genome sequencing consortium"/>
            <person name="Shimoshige H."/>
            <person name="Shimamura S."/>
            <person name="Taoka A."/>
            <person name="Kobayashi H."/>
            <person name="Maekawa T."/>
        </authorList>
    </citation>
    <scope>NUCLEOTIDE SEQUENCE [LARGE SCALE GENOMIC DNA]</scope>
    <source>
        <strain evidence="2 3">FCR-1</strain>
    </source>
</reference>
<dbReference type="PANTHER" id="PTHR47649">
    <property type="entry name" value="RIBONUCLEASE D"/>
    <property type="match status" value="1"/>
</dbReference>
<keyword evidence="2" id="KW-0378">Hydrolase</keyword>
<dbReference type="InterPro" id="IPR012337">
    <property type="entry name" value="RNaseH-like_sf"/>
</dbReference>
<organism evidence="2 3">
    <name type="scientific">Candidatus Magnetaquiglobus chichijimensis</name>
    <dbReference type="NCBI Taxonomy" id="3141448"/>
    <lineage>
        <taxon>Bacteria</taxon>
        <taxon>Pseudomonadati</taxon>
        <taxon>Pseudomonadota</taxon>
        <taxon>Magnetococcia</taxon>
        <taxon>Magnetococcales</taxon>
        <taxon>Candidatus Magnetaquicoccaceae</taxon>
        <taxon>Candidatus Magnetaquiglobus</taxon>
    </lineage>
</organism>
<comment type="caution">
    <text evidence="2">The sequence shown here is derived from an EMBL/GenBank/DDBJ whole genome shotgun (WGS) entry which is preliminary data.</text>
</comment>
<evidence type="ECO:0000313" key="2">
    <source>
        <dbReference type="EMBL" id="GAB0058591.1"/>
    </source>
</evidence>
<proteinExistence type="predicted"/>
<dbReference type="RefSeq" id="WP_420906311.1">
    <property type="nucleotide sequence ID" value="NZ_BAAFGK010000005.1"/>
</dbReference>
<dbReference type="GO" id="GO:0033890">
    <property type="term" value="F:ribonuclease D activity"/>
    <property type="evidence" value="ECO:0007669"/>
    <property type="project" value="UniProtKB-EC"/>
</dbReference>
<keyword evidence="3" id="KW-1185">Reference proteome</keyword>
<dbReference type="InterPro" id="IPR051086">
    <property type="entry name" value="RNase_D-like"/>
</dbReference>
<protein>
    <submittedName>
        <fullName evidence="2">Ribonuclease D</fullName>
        <ecNumber evidence="2">3.1.13.5</ecNumber>
    </submittedName>
</protein>
<dbReference type="Proteomes" id="UP001628193">
    <property type="component" value="Unassembled WGS sequence"/>
</dbReference>
<dbReference type="Gene3D" id="3.30.420.10">
    <property type="entry name" value="Ribonuclease H-like superfamily/Ribonuclease H"/>
    <property type="match status" value="1"/>
</dbReference>
<dbReference type="CDD" id="cd06142">
    <property type="entry name" value="RNaseD_exo"/>
    <property type="match status" value="1"/>
</dbReference>
<dbReference type="SMART" id="SM00474">
    <property type="entry name" value="35EXOc"/>
    <property type="match status" value="1"/>
</dbReference>
<dbReference type="InterPro" id="IPR036397">
    <property type="entry name" value="RNaseH_sf"/>
</dbReference>
<evidence type="ECO:0000313" key="3">
    <source>
        <dbReference type="Proteomes" id="UP001628193"/>
    </source>
</evidence>
<dbReference type="Pfam" id="PF01612">
    <property type="entry name" value="DNA_pol_A_exo1"/>
    <property type="match status" value="1"/>
</dbReference>
<dbReference type="SUPFAM" id="SSF53098">
    <property type="entry name" value="Ribonuclease H-like"/>
    <property type="match status" value="1"/>
</dbReference>
<dbReference type="EC" id="3.1.13.5" evidence="2"/>
<evidence type="ECO:0000259" key="1">
    <source>
        <dbReference type="SMART" id="SM00474"/>
    </source>
</evidence>
<accession>A0ABQ0CCH0</accession>
<dbReference type="EMBL" id="BAAFGK010000005">
    <property type="protein sequence ID" value="GAB0058591.1"/>
    <property type="molecule type" value="Genomic_DNA"/>
</dbReference>
<name>A0ABQ0CCH0_9PROT</name>
<sequence length="212" mass="24238">MTNQPSGQTLVLLDDLNPDRQRIYLESRHLAIDTETMGLKTKRDRLCLVQMCNEDGVITLVQTRGFQAPRLKEVLESDKVLKIAHFARFDIAAIKHWLGVDLNPVFCTKIASRLTRTFTDRHGLKDVTAELLGIELDKEQQSSDWAAEQLTDKQIAYASADVIHLVALKERLEFLLKREGRMELAEACMRFLPQRVALDLAGWEETDIFAHH</sequence>
<dbReference type="PANTHER" id="PTHR47649:SF1">
    <property type="entry name" value="RIBONUCLEASE D"/>
    <property type="match status" value="1"/>
</dbReference>
<reference evidence="2 3" key="2">
    <citation type="submission" date="2024-09" db="EMBL/GenBank/DDBJ databases">
        <title>Draft genome sequence of Candidatus Magnetaquicoccaceae bacterium FCR-1.</title>
        <authorList>
            <person name="Shimoshige H."/>
            <person name="Shimamura S."/>
            <person name="Taoka A."/>
            <person name="Kobayashi H."/>
            <person name="Maekawa T."/>
        </authorList>
    </citation>
    <scope>NUCLEOTIDE SEQUENCE [LARGE SCALE GENOMIC DNA]</scope>
    <source>
        <strain evidence="2 3">FCR-1</strain>
    </source>
</reference>